<reference evidence="3" key="1">
    <citation type="submission" date="2016-05" db="EMBL/GenBank/DDBJ databases">
        <authorList>
            <person name="Naeem Raeece"/>
        </authorList>
    </citation>
    <scope>NUCLEOTIDE SEQUENCE [LARGE SCALE GENOMIC DNA]</scope>
</reference>
<gene>
    <name evidence="2" type="ORF">POVCU2_0070560</name>
</gene>
<accession>A0A1A8WFY6</accession>
<evidence type="ECO:0000313" key="3">
    <source>
        <dbReference type="Proteomes" id="UP000078560"/>
    </source>
</evidence>
<dbReference type="AlphaFoldDB" id="A0A1A8WFY6"/>
<keyword evidence="1" id="KW-0472">Membrane</keyword>
<evidence type="ECO:0000313" key="2">
    <source>
        <dbReference type="EMBL" id="SBS91873.1"/>
    </source>
</evidence>
<proteinExistence type="predicted"/>
<dbReference type="EMBL" id="FLQU01001179">
    <property type="protein sequence ID" value="SBS91873.1"/>
    <property type="molecule type" value="Genomic_DNA"/>
</dbReference>
<keyword evidence="1" id="KW-0812">Transmembrane</keyword>
<dbReference type="Proteomes" id="UP000078560">
    <property type="component" value="Unassembled WGS sequence"/>
</dbReference>
<evidence type="ECO:0000256" key="1">
    <source>
        <dbReference type="SAM" id="Phobius"/>
    </source>
</evidence>
<feature type="transmembrane region" description="Helical" evidence="1">
    <location>
        <begin position="277"/>
        <end position="296"/>
    </location>
</feature>
<organism evidence="2 3">
    <name type="scientific">Plasmodium ovale curtisi</name>
    <dbReference type="NCBI Taxonomy" id="864141"/>
    <lineage>
        <taxon>Eukaryota</taxon>
        <taxon>Sar</taxon>
        <taxon>Alveolata</taxon>
        <taxon>Apicomplexa</taxon>
        <taxon>Aconoidasida</taxon>
        <taxon>Haemosporida</taxon>
        <taxon>Plasmodiidae</taxon>
        <taxon>Plasmodium</taxon>
        <taxon>Plasmodium (Plasmodium)</taxon>
    </lineage>
</organism>
<keyword evidence="1" id="KW-1133">Transmembrane helix</keyword>
<name>A0A1A8WFY6_PLAOA</name>
<sequence>MVNEDSVVDKDKIPSNVFNKELLNNTNFDQLQLKLKNNVTTYYDVDPLLRYFNTKLYINYHRIIRTQDHNNFNKSKCCRNVNYYYDLLYGYIKSSKIFTNFHDDLFSTIEEYWADNSYFTKLQCKREKHNYSIEKRCLLKQLNDYYEDKVYLQSVLGDNISKQQQYKKYYQDKWGEILKINGNNPELYFSIDCKSSKINGKYKEFLLFPTEICPENYKSIKIEDIKISTKSFESASETLSGVLTHQGISESGSHHTYLGETKVKVDPELPSTSWPEIFLPMGFSLLGLTLFSFIIYKFSPLVSWLHNYPSKNRLRKAINEYNTDELIENSENNNHYLLYHSVSH</sequence>
<protein>
    <submittedName>
        <fullName evidence="2">PIR Superfamily Protein</fullName>
    </submittedName>
</protein>